<reference evidence="2" key="1">
    <citation type="submission" date="2012-11" db="EMBL/GenBank/DDBJ databases">
        <title>Dependencies among metagenomic species, viruses, plasmids and units of genetic variation.</title>
        <authorList>
            <person name="Nielsen H.B."/>
            <person name="Almeida M."/>
            <person name="Juncker A.S."/>
            <person name="Rasmussen S."/>
            <person name="Li J."/>
            <person name="Sunagawa S."/>
            <person name="Plichta D."/>
            <person name="Gautier L."/>
            <person name="Le Chatelier E."/>
            <person name="Peletier E."/>
            <person name="Bonde I."/>
            <person name="Nielsen T."/>
            <person name="Manichanh C."/>
            <person name="Arumugam M."/>
            <person name="Batto J."/>
            <person name="Santos M.B.Q.D."/>
            <person name="Blom N."/>
            <person name="Borruel N."/>
            <person name="Burgdorf K.S."/>
            <person name="Boumezbeur F."/>
            <person name="Casellas F."/>
            <person name="Dore J."/>
            <person name="Guarner F."/>
            <person name="Hansen T."/>
            <person name="Hildebrand F."/>
            <person name="Kaas R.S."/>
            <person name="Kennedy S."/>
            <person name="Kristiansen K."/>
            <person name="Kultima J.R."/>
            <person name="Leonard P."/>
            <person name="Levenez F."/>
            <person name="Lund O."/>
            <person name="Moumen B."/>
            <person name="Le Paslier D."/>
            <person name="Pons N."/>
            <person name="Pedersen O."/>
            <person name="Prifti E."/>
            <person name="Qin J."/>
            <person name="Raes J."/>
            <person name="Tap J."/>
            <person name="Tims S."/>
            <person name="Ussery D.W."/>
            <person name="Yamada T."/>
            <person name="MetaHit consortium"/>
            <person name="Renault P."/>
            <person name="Sicheritz-Ponten T."/>
            <person name="Bork P."/>
            <person name="Wang J."/>
            <person name="Brunak S."/>
            <person name="Ehrlich S.D."/>
        </authorList>
    </citation>
    <scope>NUCLEOTIDE SEQUENCE [LARGE SCALE GENOMIC DNA]</scope>
</reference>
<evidence type="ECO:0000256" key="1">
    <source>
        <dbReference type="SAM" id="MobiDB-lite"/>
    </source>
</evidence>
<dbReference type="AlphaFoldDB" id="R6RMI9"/>
<organism evidence="2 3">
    <name type="scientific">[Eubacterium] siraeum CAG:80</name>
    <dbReference type="NCBI Taxonomy" id="1263080"/>
    <lineage>
        <taxon>Bacteria</taxon>
        <taxon>Bacillati</taxon>
        <taxon>Bacillota</taxon>
        <taxon>Clostridia</taxon>
        <taxon>Eubacteriales</taxon>
        <taxon>Oscillospiraceae</taxon>
        <taxon>Oscillospiraceae incertae sedis</taxon>
    </lineage>
</organism>
<evidence type="ECO:0000313" key="2">
    <source>
        <dbReference type="EMBL" id="CDC46499.1"/>
    </source>
</evidence>
<accession>R6RMI9</accession>
<comment type="caution">
    <text evidence="2">The sequence shown here is derived from an EMBL/GenBank/DDBJ whole genome shotgun (WGS) entry which is preliminary data.</text>
</comment>
<protein>
    <submittedName>
        <fullName evidence="2">Uncharacterized protein</fullName>
    </submittedName>
</protein>
<evidence type="ECO:0000313" key="3">
    <source>
        <dbReference type="Proteomes" id="UP000018142"/>
    </source>
</evidence>
<proteinExistence type="predicted"/>
<feature type="compositionally biased region" description="Basic residues" evidence="1">
    <location>
        <begin position="1"/>
        <end position="15"/>
    </location>
</feature>
<sequence length="29" mass="3450">MRNKMNMKNKMHKCAPRNSQINLSAQEFV</sequence>
<name>R6RMI9_9FIRM</name>
<feature type="region of interest" description="Disordered" evidence="1">
    <location>
        <begin position="1"/>
        <end position="29"/>
    </location>
</feature>
<feature type="compositionally biased region" description="Polar residues" evidence="1">
    <location>
        <begin position="17"/>
        <end position="29"/>
    </location>
</feature>
<gene>
    <name evidence="2" type="ORF">BN788_01989</name>
</gene>
<dbReference type="EMBL" id="CBFJ010000120">
    <property type="protein sequence ID" value="CDC46499.1"/>
    <property type="molecule type" value="Genomic_DNA"/>
</dbReference>
<dbReference type="Proteomes" id="UP000018142">
    <property type="component" value="Unassembled WGS sequence"/>
</dbReference>